<dbReference type="EMBL" id="SNYH01000006">
    <property type="protein sequence ID" value="TDQ22729.1"/>
    <property type="molecule type" value="Genomic_DNA"/>
</dbReference>
<accession>A0A4R6TAZ2</accession>
<keyword evidence="2" id="KW-1185">Reference proteome</keyword>
<organism evidence="1 2">
    <name type="scientific">Tenacibaculum caenipelagi</name>
    <dbReference type="NCBI Taxonomy" id="1325435"/>
    <lineage>
        <taxon>Bacteria</taxon>
        <taxon>Pseudomonadati</taxon>
        <taxon>Bacteroidota</taxon>
        <taxon>Flavobacteriia</taxon>
        <taxon>Flavobacteriales</taxon>
        <taxon>Flavobacteriaceae</taxon>
        <taxon>Tenacibaculum</taxon>
    </lineage>
</organism>
<dbReference type="AlphaFoldDB" id="A0A4R6TAZ2"/>
<evidence type="ECO:0000313" key="2">
    <source>
        <dbReference type="Proteomes" id="UP000295390"/>
    </source>
</evidence>
<name>A0A4R6TAZ2_9FLAO</name>
<sequence>MFEEWCIYKYQINDALAGFYILTKANLRTSILEFLFVAPTFFNQDIDSNYLNMQKHTVKMNLVLLYCII</sequence>
<comment type="caution">
    <text evidence="1">The sequence shown here is derived from an EMBL/GenBank/DDBJ whole genome shotgun (WGS) entry which is preliminary data.</text>
</comment>
<reference evidence="1 2" key="1">
    <citation type="submission" date="2019-03" db="EMBL/GenBank/DDBJ databases">
        <title>Genomic Encyclopedia of Type Strains, Phase III (KMG-III): the genomes of soil and plant-associated and newly described type strains.</title>
        <authorList>
            <person name="Whitman W."/>
        </authorList>
    </citation>
    <scope>NUCLEOTIDE SEQUENCE [LARGE SCALE GENOMIC DNA]</scope>
    <source>
        <strain evidence="1 2">CECT 8283</strain>
    </source>
</reference>
<dbReference type="Proteomes" id="UP000295390">
    <property type="component" value="Unassembled WGS sequence"/>
</dbReference>
<evidence type="ECO:0000313" key="1">
    <source>
        <dbReference type="EMBL" id="TDQ22729.1"/>
    </source>
</evidence>
<proteinExistence type="predicted"/>
<protein>
    <submittedName>
        <fullName evidence="1">Uncharacterized protein</fullName>
    </submittedName>
</protein>
<gene>
    <name evidence="1" type="ORF">DFQ07_2746</name>
</gene>